<organism evidence="2 3">
    <name type="scientific">Limnoglobus roseus</name>
    <dbReference type="NCBI Taxonomy" id="2598579"/>
    <lineage>
        <taxon>Bacteria</taxon>
        <taxon>Pseudomonadati</taxon>
        <taxon>Planctomycetota</taxon>
        <taxon>Planctomycetia</taxon>
        <taxon>Gemmatales</taxon>
        <taxon>Gemmataceae</taxon>
        <taxon>Limnoglobus</taxon>
    </lineage>
</organism>
<protein>
    <submittedName>
        <fullName evidence="2">Uncharacterized protein</fullName>
    </submittedName>
</protein>
<evidence type="ECO:0000256" key="1">
    <source>
        <dbReference type="SAM" id="MobiDB-lite"/>
    </source>
</evidence>
<feature type="compositionally biased region" description="Basic and acidic residues" evidence="1">
    <location>
        <begin position="109"/>
        <end position="125"/>
    </location>
</feature>
<proteinExistence type="predicted"/>
<reference evidence="3" key="1">
    <citation type="submission" date="2019-08" db="EMBL/GenBank/DDBJ databases">
        <title>Limnoglobus roseus gen. nov., sp. nov., a novel freshwater planctomycete with a giant genome from the family Gemmataceae.</title>
        <authorList>
            <person name="Kulichevskaya I.S."/>
            <person name="Naumoff D.G."/>
            <person name="Miroshnikov K."/>
            <person name="Ivanova A."/>
            <person name="Philippov D.A."/>
            <person name="Hakobyan A."/>
            <person name="Rijpstra I.C."/>
            <person name="Sinninghe Damste J.S."/>
            <person name="Liesack W."/>
            <person name="Dedysh S.N."/>
        </authorList>
    </citation>
    <scope>NUCLEOTIDE SEQUENCE [LARGE SCALE GENOMIC DNA]</scope>
    <source>
        <strain evidence="3">PX52</strain>
    </source>
</reference>
<keyword evidence="3" id="KW-1185">Reference proteome</keyword>
<sequence>MWRPASRCGNSTAASRCAACRTTARRSSAWLGYPPTSRHRTRRRGTRSRDRNDPTSAPSATSGCLAAPTDGRTPAGHAGVTVWDVATGAKLDRWAAATGLVRFTADSPGSDRGRLGGRRRVEPSRRPAGRPAPGPRQCAGRRAGVRHRLGRDTGRPHPRHRPRGRRHPLLGRNAAGPPGRARPSRSCGRTCRRWPPPTRRWSERPRPPSTPRPSRTGTRPRRRCSSSARGRPWPSQVGHGLGRTAGSGGAGTRRLRRPADPRHPDVPGARAVTAFERTATREALPVLDALAPGAADARLTHEAKAAADRRPAVR</sequence>
<evidence type="ECO:0000313" key="2">
    <source>
        <dbReference type="EMBL" id="QEL16409.1"/>
    </source>
</evidence>
<name>A0A5C1AAJ6_9BACT</name>
<dbReference type="KEGG" id="lrs:PX52LOC_03362"/>
<gene>
    <name evidence="2" type="ORF">PX52LOC_03362</name>
</gene>
<feature type="compositionally biased region" description="Basic residues" evidence="1">
    <location>
        <begin position="156"/>
        <end position="169"/>
    </location>
</feature>
<feature type="compositionally biased region" description="Basic and acidic residues" evidence="1">
    <location>
        <begin position="298"/>
        <end position="314"/>
    </location>
</feature>
<feature type="region of interest" description="Disordered" evidence="1">
    <location>
        <begin position="104"/>
        <end position="272"/>
    </location>
</feature>
<feature type="compositionally biased region" description="Gly residues" evidence="1">
    <location>
        <begin position="239"/>
        <end position="251"/>
    </location>
</feature>
<dbReference type="Proteomes" id="UP000324974">
    <property type="component" value="Chromosome"/>
</dbReference>
<feature type="compositionally biased region" description="Low complexity" evidence="1">
    <location>
        <begin position="129"/>
        <end position="142"/>
    </location>
</feature>
<accession>A0A5C1AAJ6</accession>
<dbReference type="EMBL" id="CP042425">
    <property type="protein sequence ID" value="QEL16409.1"/>
    <property type="molecule type" value="Genomic_DNA"/>
</dbReference>
<feature type="region of interest" description="Disordered" evidence="1">
    <location>
        <begin position="294"/>
        <end position="314"/>
    </location>
</feature>
<feature type="compositionally biased region" description="Basic residues" evidence="1">
    <location>
        <begin position="37"/>
        <end position="46"/>
    </location>
</feature>
<evidence type="ECO:0000313" key="3">
    <source>
        <dbReference type="Proteomes" id="UP000324974"/>
    </source>
</evidence>
<feature type="region of interest" description="Disordered" evidence="1">
    <location>
        <begin position="30"/>
        <end position="74"/>
    </location>
</feature>
<dbReference type="AlphaFoldDB" id="A0A5C1AAJ6"/>